<dbReference type="EMBL" id="JBBPBM010000808">
    <property type="protein sequence ID" value="KAK8491092.1"/>
    <property type="molecule type" value="Genomic_DNA"/>
</dbReference>
<name>A0ABR2AD91_9ROSI</name>
<accession>A0ABR2AD91</accession>
<dbReference type="Gene3D" id="3.70.10.10">
    <property type="match status" value="1"/>
</dbReference>
<reference evidence="1 2" key="1">
    <citation type="journal article" date="2024" name="G3 (Bethesda)">
        <title>Genome assembly of Hibiscus sabdariffa L. provides insights into metabolisms of medicinal natural products.</title>
        <authorList>
            <person name="Kim T."/>
        </authorList>
    </citation>
    <scope>NUCLEOTIDE SEQUENCE [LARGE SCALE GENOMIC DNA]</scope>
    <source>
        <strain evidence="1">TK-2024</strain>
        <tissue evidence="1">Old leaves</tissue>
    </source>
</reference>
<dbReference type="PANTHER" id="PTHR15237">
    <property type="entry name" value="DNA REPAIR PROTEIN RAD9"/>
    <property type="match status" value="1"/>
</dbReference>
<protein>
    <submittedName>
        <fullName evidence="1">Uncharacterized protein</fullName>
    </submittedName>
</protein>
<keyword evidence="2" id="KW-1185">Reference proteome</keyword>
<evidence type="ECO:0000313" key="1">
    <source>
        <dbReference type="EMBL" id="KAK8491092.1"/>
    </source>
</evidence>
<dbReference type="InterPro" id="IPR046938">
    <property type="entry name" value="DNA_clamp_sf"/>
</dbReference>
<dbReference type="PANTHER" id="PTHR15237:SF0">
    <property type="entry name" value="CELL CYCLE CHECKPOINT CONTROL PROTEIN"/>
    <property type="match status" value="1"/>
</dbReference>
<proteinExistence type="predicted"/>
<evidence type="ECO:0000313" key="2">
    <source>
        <dbReference type="Proteomes" id="UP001472677"/>
    </source>
</evidence>
<dbReference type="Pfam" id="PF04139">
    <property type="entry name" value="Rad9"/>
    <property type="match status" value="1"/>
</dbReference>
<organism evidence="1 2">
    <name type="scientific">Hibiscus sabdariffa</name>
    <name type="common">roselle</name>
    <dbReference type="NCBI Taxonomy" id="183260"/>
    <lineage>
        <taxon>Eukaryota</taxon>
        <taxon>Viridiplantae</taxon>
        <taxon>Streptophyta</taxon>
        <taxon>Embryophyta</taxon>
        <taxon>Tracheophyta</taxon>
        <taxon>Spermatophyta</taxon>
        <taxon>Magnoliopsida</taxon>
        <taxon>eudicotyledons</taxon>
        <taxon>Gunneridae</taxon>
        <taxon>Pentapetalae</taxon>
        <taxon>rosids</taxon>
        <taxon>malvids</taxon>
        <taxon>Malvales</taxon>
        <taxon>Malvaceae</taxon>
        <taxon>Malvoideae</taxon>
        <taxon>Hibiscus</taxon>
    </lineage>
</organism>
<dbReference type="SUPFAM" id="SSF55979">
    <property type="entry name" value="DNA clamp"/>
    <property type="match status" value="1"/>
</dbReference>
<gene>
    <name evidence="1" type="ORF">V6N12_009706</name>
</gene>
<dbReference type="InterPro" id="IPR007268">
    <property type="entry name" value="Rad9/Ddc1"/>
</dbReference>
<dbReference type="Proteomes" id="UP001472677">
    <property type="component" value="Unassembled WGS sequence"/>
</dbReference>
<comment type="caution">
    <text evidence="1">The sequence shown here is derived from an EMBL/GenBank/DDBJ whole genome shotgun (WGS) entry which is preliminary data.</text>
</comment>
<sequence>MGNELVFQASPSQLALHTLNSSRSAYQSVTFKPNFFDVYRISSTQVQCSVLLKAVCSVFRTPITSIDNLTVKLADPDASKRQWALTCYSGKKSFTWTDLPSKFPTKYVQFPVFLASVHSNYVDCNRWLGDFILSKSVDNEIVLWEPKMKEQSPGEVLSCMLSFMGSNWLMVPYNYYCKVECSES</sequence>